<reference evidence="2" key="2">
    <citation type="journal article" date="2023" name="IMA Fungus">
        <title>Comparative genomic study of the Penicillium genus elucidates a diverse pangenome and 15 lateral gene transfer events.</title>
        <authorList>
            <person name="Petersen C."/>
            <person name="Sorensen T."/>
            <person name="Nielsen M.R."/>
            <person name="Sondergaard T.E."/>
            <person name="Sorensen J.L."/>
            <person name="Fitzpatrick D.A."/>
            <person name="Frisvad J.C."/>
            <person name="Nielsen K.L."/>
        </authorList>
    </citation>
    <scope>NUCLEOTIDE SEQUENCE</scope>
    <source>
        <strain evidence="2">IBT 26290</strain>
    </source>
</reference>
<protein>
    <submittedName>
        <fullName evidence="2">Uncharacterized protein</fullName>
    </submittedName>
</protein>
<dbReference type="EMBL" id="JAPQKN010000006">
    <property type="protein sequence ID" value="KAJ5157713.1"/>
    <property type="molecule type" value="Genomic_DNA"/>
</dbReference>
<proteinExistence type="predicted"/>
<evidence type="ECO:0000313" key="2">
    <source>
        <dbReference type="EMBL" id="KAJ5157713.1"/>
    </source>
</evidence>
<gene>
    <name evidence="2" type="ORF">N7482_008813</name>
</gene>
<comment type="caution">
    <text evidence="2">The sequence shown here is derived from an EMBL/GenBank/DDBJ whole genome shotgun (WGS) entry which is preliminary data.</text>
</comment>
<dbReference type="RefSeq" id="XP_056540702.1">
    <property type="nucleotide sequence ID" value="XM_056690937.1"/>
</dbReference>
<keyword evidence="3" id="KW-1185">Reference proteome</keyword>
<evidence type="ECO:0000313" key="3">
    <source>
        <dbReference type="Proteomes" id="UP001149163"/>
    </source>
</evidence>
<sequence>MEHVAHQESYPENGTTTMGDGNTITHCNLRNCTITGSWVKRSDFSDCVFSNVRSAQRSTGTKTHFYNVSLASRSTFSNSVVRDRSAVHRSDVKTSTVRDASTVKRSTIIGSTVSHTSVGKTTLNDCDTEECYFERCTFKGMILKNGYWKRNQLIKQVGNKEPVALKKDDFGPVNLPELSSSSTVPVARDIDSKSEMPLPELDLRRMDSDVSLESEVSDHSEDLPPPYKA</sequence>
<feature type="region of interest" description="Disordered" evidence="1">
    <location>
        <begin position="168"/>
        <end position="229"/>
    </location>
</feature>
<dbReference type="SUPFAM" id="SSF141571">
    <property type="entry name" value="Pentapeptide repeat-like"/>
    <property type="match status" value="1"/>
</dbReference>
<dbReference type="Gene3D" id="2.160.20.80">
    <property type="entry name" value="E3 ubiquitin-protein ligase SopA"/>
    <property type="match status" value="1"/>
</dbReference>
<dbReference type="GeneID" id="81430113"/>
<accession>A0A9W9HVX7</accession>
<name>A0A9W9HVX7_9EURO</name>
<reference evidence="2" key="1">
    <citation type="submission" date="2022-11" db="EMBL/GenBank/DDBJ databases">
        <authorList>
            <person name="Petersen C."/>
        </authorList>
    </citation>
    <scope>NUCLEOTIDE SEQUENCE</scope>
    <source>
        <strain evidence="2">IBT 26290</strain>
    </source>
</reference>
<evidence type="ECO:0000256" key="1">
    <source>
        <dbReference type="SAM" id="MobiDB-lite"/>
    </source>
</evidence>
<organism evidence="2 3">
    <name type="scientific">Penicillium canariense</name>
    <dbReference type="NCBI Taxonomy" id="189055"/>
    <lineage>
        <taxon>Eukaryota</taxon>
        <taxon>Fungi</taxon>
        <taxon>Dikarya</taxon>
        <taxon>Ascomycota</taxon>
        <taxon>Pezizomycotina</taxon>
        <taxon>Eurotiomycetes</taxon>
        <taxon>Eurotiomycetidae</taxon>
        <taxon>Eurotiales</taxon>
        <taxon>Aspergillaceae</taxon>
        <taxon>Penicillium</taxon>
    </lineage>
</organism>
<dbReference type="AlphaFoldDB" id="A0A9W9HVX7"/>
<dbReference type="Proteomes" id="UP001149163">
    <property type="component" value="Unassembled WGS sequence"/>
</dbReference>
<dbReference type="OrthoDB" id="4187970at2759"/>